<evidence type="ECO:0000313" key="8">
    <source>
        <dbReference type="EMBL" id="TDQ60534.1"/>
    </source>
</evidence>
<keyword evidence="3" id="KW-0560">Oxidoreductase</keyword>
<organism evidence="8 9">
    <name type="scientific">Actinomycetospora succinea</name>
    <dbReference type="NCBI Taxonomy" id="663603"/>
    <lineage>
        <taxon>Bacteria</taxon>
        <taxon>Bacillati</taxon>
        <taxon>Actinomycetota</taxon>
        <taxon>Actinomycetes</taxon>
        <taxon>Pseudonocardiales</taxon>
        <taxon>Pseudonocardiaceae</taxon>
        <taxon>Actinomycetospora</taxon>
    </lineage>
</organism>
<gene>
    <name evidence="8" type="ORF">EV188_10327</name>
</gene>
<proteinExistence type="inferred from homology"/>
<dbReference type="InterPro" id="IPR011251">
    <property type="entry name" value="Luciferase-like_dom"/>
</dbReference>
<dbReference type="SUPFAM" id="SSF51679">
    <property type="entry name" value="Bacterial luciferase-like"/>
    <property type="match status" value="1"/>
</dbReference>
<dbReference type="Gene3D" id="3.20.20.30">
    <property type="entry name" value="Luciferase-like domain"/>
    <property type="match status" value="1"/>
</dbReference>
<dbReference type="Pfam" id="PF00296">
    <property type="entry name" value="Bac_luciferase"/>
    <property type="match status" value="1"/>
</dbReference>
<comment type="caution">
    <text evidence="8">The sequence shown here is derived from an EMBL/GenBank/DDBJ whole genome shotgun (WGS) entry which is preliminary data.</text>
</comment>
<reference evidence="8 9" key="1">
    <citation type="submission" date="2019-03" db="EMBL/GenBank/DDBJ databases">
        <title>Genomic Encyclopedia of Type Strains, Phase IV (KMG-IV): sequencing the most valuable type-strain genomes for metagenomic binning, comparative biology and taxonomic classification.</title>
        <authorList>
            <person name="Goeker M."/>
        </authorList>
    </citation>
    <scope>NUCLEOTIDE SEQUENCE [LARGE SCALE GENOMIC DNA]</scope>
    <source>
        <strain evidence="8 9">DSM 45775</strain>
    </source>
</reference>
<keyword evidence="1 6" id="KW-0285">Flavoprotein</keyword>
<evidence type="ECO:0000256" key="6">
    <source>
        <dbReference type="PIRSR" id="PIRSR000337-1"/>
    </source>
</evidence>
<dbReference type="Proteomes" id="UP000295705">
    <property type="component" value="Unassembled WGS sequence"/>
</dbReference>
<dbReference type="GO" id="GO:0004497">
    <property type="term" value="F:monooxygenase activity"/>
    <property type="evidence" value="ECO:0007669"/>
    <property type="project" value="UniProtKB-KW"/>
</dbReference>
<dbReference type="PANTHER" id="PTHR30011">
    <property type="entry name" value="ALKANESULFONATE MONOOXYGENASE-RELATED"/>
    <property type="match status" value="1"/>
</dbReference>
<feature type="domain" description="Luciferase-like" evidence="7">
    <location>
        <begin position="24"/>
        <end position="385"/>
    </location>
</feature>
<sequence length="453" mass="51228">MTAARPKEIRFNALEQGNPSFQSFGLWAHPRDKAIDYTSQRYWADYARLLERGLFDNLFIADVYGMPDVYRGNSDGALRNGSQAPSVDPALLLPGMAAVTENLCFTMTGSATYERPYQFARRISTLDHLLEGRLGWNIVTSYLGSGARAMGLDGLIPHDRRYEMADEFCEGVYRLWEESWGEGALQKDKATRVYADPSRIKRIDFDGEFHRFSAIHATEPSPQRTPVLFQAGGSSRGRQFAATHAEGIYLNGTTIEIVRDKIATMTKELESLGRSRDSVKFFAGVSVFVDETDELARATYNDYLQWSSLEGLISTMSGIMGIDLSQYPLDEPIVYEENDSNRTALEMFTRNNSWTLRQVLDEKALCGTNMALVGSAQHVADELIRWMDETDLDGFNIARIVAHETYEKFIDLVVPILQERGRYKTEYAPGTFREKLFGETRIPETHVAGSFRR</sequence>
<dbReference type="PANTHER" id="PTHR30011:SF16">
    <property type="entry name" value="C2H2 FINGER DOMAIN TRANSCRIPTION FACTOR (EUROFUNG)-RELATED"/>
    <property type="match status" value="1"/>
</dbReference>
<feature type="binding site" evidence="6">
    <location>
        <position position="158"/>
    </location>
    <ligand>
        <name>FMN</name>
        <dbReference type="ChEBI" id="CHEBI:58210"/>
    </ligand>
</feature>
<name>A0A4R6VGX1_9PSEU</name>
<evidence type="ECO:0000256" key="5">
    <source>
        <dbReference type="ARBA" id="ARBA00033748"/>
    </source>
</evidence>
<keyword evidence="4 8" id="KW-0503">Monooxygenase</keyword>
<keyword evidence="9" id="KW-1185">Reference proteome</keyword>
<dbReference type="GO" id="GO:0016705">
    <property type="term" value="F:oxidoreductase activity, acting on paired donors, with incorporation or reduction of molecular oxygen"/>
    <property type="evidence" value="ECO:0007669"/>
    <property type="project" value="InterPro"/>
</dbReference>
<dbReference type="AlphaFoldDB" id="A0A4R6VGX1"/>
<accession>A0A4R6VGX1</accession>
<feature type="binding site" evidence="6">
    <location>
        <position position="162"/>
    </location>
    <ligand>
        <name>FMN</name>
        <dbReference type="ChEBI" id="CHEBI:58210"/>
    </ligand>
</feature>
<dbReference type="InterPro" id="IPR016215">
    <property type="entry name" value="NTA_MOA"/>
</dbReference>
<evidence type="ECO:0000259" key="7">
    <source>
        <dbReference type="Pfam" id="PF00296"/>
    </source>
</evidence>
<dbReference type="InterPro" id="IPR036661">
    <property type="entry name" value="Luciferase-like_sf"/>
</dbReference>
<feature type="binding site" evidence="6">
    <location>
        <position position="108"/>
    </location>
    <ligand>
        <name>FMN</name>
        <dbReference type="ChEBI" id="CHEBI:58210"/>
    </ligand>
</feature>
<protein>
    <submittedName>
        <fullName evidence="8">FMN-dependent oxidoreductase (Nitrilotriacetate monooxygenase family)</fullName>
    </submittedName>
</protein>
<feature type="binding site" evidence="6">
    <location>
        <position position="234"/>
    </location>
    <ligand>
        <name>FMN</name>
        <dbReference type="ChEBI" id="CHEBI:58210"/>
    </ligand>
</feature>
<dbReference type="PIRSF" id="PIRSF000337">
    <property type="entry name" value="NTA_MOA"/>
    <property type="match status" value="1"/>
</dbReference>
<dbReference type="OrthoDB" id="9135350at2"/>
<comment type="similarity">
    <text evidence="5">Belongs to the NtaA/SnaA/DszA monooxygenase family.</text>
</comment>
<dbReference type="RefSeq" id="WP_133826409.1">
    <property type="nucleotide sequence ID" value="NZ_BAABHR010000016.1"/>
</dbReference>
<dbReference type="InterPro" id="IPR051260">
    <property type="entry name" value="Diverse_substr_monoxygenases"/>
</dbReference>
<dbReference type="NCBIfam" id="TIGR03860">
    <property type="entry name" value="FMN_nitrolo"/>
    <property type="match status" value="1"/>
</dbReference>
<evidence type="ECO:0000256" key="2">
    <source>
        <dbReference type="ARBA" id="ARBA00022643"/>
    </source>
</evidence>
<evidence type="ECO:0000256" key="1">
    <source>
        <dbReference type="ARBA" id="ARBA00022630"/>
    </source>
</evidence>
<keyword evidence="2 6" id="KW-0288">FMN</keyword>
<feature type="binding site" evidence="6">
    <location>
        <position position="62"/>
    </location>
    <ligand>
        <name>FMN</name>
        <dbReference type="ChEBI" id="CHEBI:58210"/>
    </ligand>
</feature>
<evidence type="ECO:0000256" key="3">
    <source>
        <dbReference type="ARBA" id="ARBA00023002"/>
    </source>
</evidence>
<dbReference type="EMBL" id="SNYO01000003">
    <property type="protein sequence ID" value="TDQ60534.1"/>
    <property type="molecule type" value="Genomic_DNA"/>
</dbReference>
<evidence type="ECO:0000256" key="4">
    <source>
        <dbReference type="ARBA" id="ARBA00023033"/>
    </source>
</evidence>
<evidence type="ECO:0000313" key="9">
    <source>
        <dbReference type="Proteomes" id="UP000295705"/>
    </source>
</evidence>